<comment type="caution">
    <text evidence="3">The sequence shown here is derived from an EMBL/GenBank/DDBJ whole genome shotgun (WGS) entry which is preliminary data.</text>
</comment>
<dbReference type="EMBL" id="MU825409">
    <property type="protein sequence ID" value="KAJ7391049.1"/>
    <property type="molecule type" value="Genomic_DNA"/>
</dbReference>
<feature type="signal peptide" evidence="2">
    <location>
        <begin position="1"/>
        <end position="17"/>
    </location>
</feature>
<evidence type="ECO:0000313" key="4">
    <source>
        <dbReference type="Proteomes" id="UP001163046"/>
    </source>
</evidence>
<feature type="region of interest" description="Disordered" evidence="1">
    <location>
        <begin position="496"/>
        <end position="520"/>
    </location>
</feature>
<feature type="chain" id="PRO_5040802604" evidence="2">
    <location>
        <begin position="18"/>
        <end position="1661"/>
    </location>
</feature>
<evidence type="ECO:0000256" key="2">
    <source>
        <dbReference type="SAM" id="SignalP"/>
    </source>
</evidence>
<protein>
    <submittedName>
        <fullName evidence="3">Uncharacterized protein</fullName>
    </submittedName>
</protein>
<feature type="region of interest" description="Disordered" evidence="1">
    <location>
        <begin position="306"/>
        <end position="341"/>
    </location>
</feature>
<reference evidence="3" key="1">
    <citation type="submission" date="2023-01" db="EMBL/GenBank/DDBJ databases">
        <title>Genome assembly of the deep-sea coral Lophelia pertusa.</title>
        <authorList>
            <person name="Herrera S."/>
            <person name="Cordes E."/>
        </authorList>
    </citation>
    <scope>NUCLEOTIDE SEQUENCE</scope>
    <source>
        <strain evidence="3">USNM1676648</strain>
        <tissue evidence="3">Polyp</tissue>
    </source>
</reference>
<proteinExistence type="predicted"/>
<dbReference type="OrthoDB" id="5981545at2759"/>
<evidence type="ECO:0000313" key="3">
    <source>
        <dbReference type="EMBL" id="KAJ7391049.1"/>
    </source>
</evidence>
<sequence length="1661" mass="184569">MLTINLFIATGFGVVGTIITVDDAINESVEGVGVTLDETLATSADEDDDVTRILLKAGVELVTELTTDVLVDCSTIKVEALATSLDDDVDVTKKVKVGVKLEEDSVTELTTDVLVDSSSIEVETLGNILADDDLESSKLLESRVKLLDKLSLDIPWVVEEVALILEDVLVDCSSIEDEVPVTSSDDDNVIETIGVKVADKIPLGEPCIRKDVVEIVGITTNDTVGIKEVVPVDILNDDTADRTLVDSDTLVGCFSIEDETFDEGATEESTLVEDVNELVNREVLTTLRVTADRLVDSFNIEDEKLAVSMDDDDETEKQDTYEKPASSLDDDDETEDKTLGKYGNELVNGDVLTKLWGLEDVAGSANDTLTKKTETTDVTGGAADSGVDTFTIKDEKPSSSLDDDEETEDRTLVEYGKELLNPDVLTKIWSFEDVAGGDADRLVRDPFNIEDEKPAKSLDDDGTENRTLLENGNELVGRDVLTKLCSSDDVTEGTADRLVDSFNMEDEKPTSSLDDDSATEGRTLVEYGNELLEGDVPTKLWISDDVAGGVADTLADCFNIEDEKPASSVDDDSKTECMTLVEYGNELVARDVPTKLWSLEDVTGGTADRLVRDSFNIEDEKPAGSLDDDDKTEDRTLVEYGNELVRWDDVAGGAADRLVRDPFNIEDEKPAGSLDDDDKTEDRTLVEYGNELVRWDVLTKLWSFEDVTGGAADRLARDPFNIEDEKPAGSLDDDDKTENRTLVEYGNELVRWDVLNKLWSFEDVAGGAADRLVRDPFNIEDEKPAGSLDDDDKTEDRTLVEYGNELVRWDVLTKLWSFEDVAGGAADRLVRDPFNIEDEKPAGSLDDDDKTEDRTLIEYGNELVRWDVLTKLWSFEDVAGGAADRLVRDPFNIEDEKPAGSLDDDDKTEDRTLVEYGNELVWWDVLTKLWSFEDVAGGAADRLVRDPFDIEDEKPTSSLDDENEIEARTLVEYRNELVGWDVLTKLWRFEDVTGVTADGLVDSFNTEDEKPASPLDDDDETEDRTLVENRDETDVKGGAADKLARDPFNIEEERPASSLNDDEKEDGTLLEYRDELVGGDVLTKLWRFEDVTAGAADTLVRDPFNIEDETPAIPLDDDDETEDRILLENRDEIDFVRGSADTLGDCFNIEDEKPASSLDDDDETEDKTLLENRDELVGGDVLTNFWSFEDIAGGTADRLVRGSVNIEDEKRARSLDDDETECATVLEYRNELVDRKVLPKLCSVEDVAGGDADRLTKNQLVPWTTMMKQKTGHLFEYGNELVSWDVLAKRWSFEDVTGGTADRLVGVPFNIEEEKPTSSLDDEVEIEARIAEYRNELVGWDVLNKLWSSEDVREGAADTLVDSFNIEDEKPASPLDDDGETEDRTLLENRDELVGGDVLTKLWSFEDVAGGAADKLVRDLFNIEDEKPAGSLNDDDKTEDRTLVEYGNELVSWDVVTKRSSIEDVAGGTADRLVRVPFNIEDEKPASSLDDDDETEDRTRDECDNELVGWDVLTKLWRFEDVREGAADTLVDSFNIEDEKPASPLDDDDETEDRTLVENRDEIVGGAADTLVRGSVNIEDEKPARSLDDDETECTTVLEYRNELVDREVLPKLWSFEDVTGGAADKLVRVPFNIEDEKPTGSLDDDDKTEDRTLVEYGNNL</sequence>
<feature type="compositionally biased region" description="Basic and acidic residues" evidence="1">
    <location>
        <begin position="1023"/>
        <end position="1035"/>
    </location>
</feature>
<dbReference type="Proteomes" id="UP001163046">
    <property type="component" value="Unassembled WGS sequence"/>
</dbReference>
<organism evidence="3 4">
    <name type="scientific">Desmophyllum pertusum</name>
    <dbReference type="NCBI Taxonomy" id="174260"/>
    <lineage>
        <taxon>Eukaryota</taxon>
        <taxon>Metazoa</taxon>
        <taxon>Cnidaria</taxon>
        <taxon>Anthozoa</taxon>
        <taxon>Hexacorallia</taxon>
        <taxon>Scleractinia</taxon>
        <taxon>Caryophylliina</taxon>
        <taxon>Caryophylliidae</taxon>
        <taxon>Desmophyllum</taxon>
    </lineage>
</organism>
<accession>A0A9X0DAL0</accession>
<feature type="compositionally biased region" description="Basic and acidic residues" evidence="1">
    <location>
        <begin position="496"/>
        <end position="509"/>
    </location>
</feature>
<evidence type="ECO:0000256" key="1">
    <source>
        <dbReference type="SAM" id="MobiDB-lite"/>
    </source>
</evidence>
<keyword evidence="2" id="KW-0732">Signal</keyword>
<feature type="region of interest" description="Disordered" evidence="1">
    <location>
        <begin position="1003"/>
        <end position="1066"/>
    </location>
</feature>
<keyword evidence="4" id="KW-1185">Reference proteome</keyword>
<gene>
    <name evidence="3" type="ORF">OS493_021070</name>
</gene>
<feature type="region of interest" description="Disordered" evidence="1">
    <location>
        <begin position="376"/>
        <end position="408"/>
    </location>
</feature>
<name>A0A9X0DAL0_9CNID</name>
<feature type="region of interest" description="Disordered" evidence="1">
    <location>
        <begin position="1534"/>
        <end position="1553"/>
    </location>
</feature>
<feature type="region of interest" description="Disordered" evidence="1">
    <location>
        <begin position="1483"/>
        <end position="1502"/>
    </location>
</feature>